<dbReference type="HOGENOM" id="CLU_2129678_0_0_9"/>
<dbReference type="STRING" id="515619.EUBREC_1009"/>
<feature type="transmembrane region" description="Helical" evidence="1">
    <location>
        <begin position="100"/>
        <end position="117"/>
    </location>
</feature>
<sequence length="118" mass="13473">MEGVFMWRKIKGPVITICIMHLTALLCLIILSIVQCFVDMAEWISFALAMAVNIVVGLVCGFLLKCCFHRRRFIRVTVVAYWITYVIATVVIDIGESKNIFELLIILLLVMFSALVFR</sequence>
<dbReference type="AlphaFoldDB" id="C4ZGH4"/>
<gene>
    <name evidence="2" type="ordered locus">EUBREC_1009</name>
</gene>
<organism evidence="2 3">
    <name type="scientific">Agathobacter rectalis (strain ATCC 33656 / DSM 3377 / JCM 17463 / KCTC 5835 / VPI 0990)</name>
    <name type="common">Eubacterium rectale</name>
    <dbReference type="NCBI Taxonomy" id="515619"/>
    <lineage>
        <taxon>Bacteria</taxon>
        <taxon>Bacillati</taxon>
        <taxon>Bacillota</taxon>
        <taxon>Clostridia</taxon>
        <taxon>Lachnospirales</taxon>
        <taxon>Lachnospiraceae</taxon>
        <taxon>Agathobacter</taxon>
    </lineage>
</organism>
<keyword evidence="1" id="KW-0472">Membrane</keyword>
<accession>C4ZGH4</accession>
<evidence type="ECO:0000313" key="3">
    <source>
        <dbReference type="Proteomes" id="UP000001477"/>
    </source>
</evidence>
<feature type="transmembrane region" description="Helical" evidence="1">
    <location>
        <begin position="40"/>
        <end position="64"/>
    </location>
</feature>
<feature type="transmembrane region" description="Helical" evidence="1">
    <location>
        <begin position="76"/>
        <end position="94"/>
    </location>
</feature>
<keyword evidence="1" id="KW-1133">Transmembrane helix</keyword>
<evidence type="ECO:0000313" key="2">
    <source>
        <dbReference type="EMBL" id="ACR74771.1"/>
    </source>
</evidence>
<dbReference type="KEGG" id="ere:EUBREC_1009"/>
<name>C4ZGH4_AGARV</name>
<feature type="transmembrane region" description="Helical" evidence="1">
    <location>
        <begin position="12"/>
        <end position="34"/>
    </location>
</feature>
<dbReference type="EMBL" id="CP001107">
    <property type="protein sequence ID" value="ACR74771.1"/>
    <property type="molecule type" value="Genomic_DNA"/>
</dbReference>
<keyword evidence="1" id="KW-0812">Transmembrane</keyword>
<dbReference type="PaxDb" id="515619-EUBREC_1009"/>
<proteinExistence type="predicted"/>
<evidence type="ECO:0000256" key="1">
    <source>
        <dbReference type="SAM" id="Phobius"/>
    </source>
</evidence>
<dbReference type="Proteomes" id="UP000001477">
    <property type="component" value="Chromosome"/>
</dbReference>
<protein>
    <submittedName>
        <fullName evidence="2">Uncharacterized protein</fullName>
    </submittedName>
</protein>
<reference evidence="2" key="1">
    <citation type="journal article" date="2009" name="Proc. Natl. Acad. Sci. U.S.A.">
        <title>Characterizing a model human gut microbiota composed of members of its two dominant bacterial phyla.</title>
        <authorList>
            <person name="Mahowald M.A."/>
            <person name="Rey F.E."/>
            <person name="Seedorf H."/>
            <person name="Turnbaugh P.J."/>
            <person name="Fulton R.S."/>
            <person name="Wollam A."/>
            <person name="Shah N."/>
            <person name="Wang C."/>
            <person name="Magrini V."/>
            <person name="Wilson R.K."/>
            <person name="Cantarel B.L."/>
            <person name="Coutinho P.M."/>
            <person name="Henrissat B."/>
            <person name="Crock L.W."/>
            <person name="Russell A."/>
            <person name="Verberkmoes N.C."/>
            <person name="Hettich R.L."/>
            <person name="Gordon J.I."/>
        </authorList>
    </citation>
    <scope>NUCLEOTIDE SEQUENCE [LARGE SCALE GENOMIC DNA]</scope>
    <source>
        <strain evidence="2">ATCC 33656</strain>
    </source>
</reference>